<comment type="caution">
    <text evidence="2">The sequence shown here is derived from an EMBL/GenBank/DDBJ whole genome shotgun (WGS) entry which is preliminary data.</text>
</comment>
<evidence type="ECO:0000313" key="2">
    <source>
        <dbReference type="EMBL" id="KAF0024263.1"/>
    </source>
</evidence>
<protein>
    <submittedName>
        <fullName evidence="2">Uncharacterized protein</fullName>
    </submittedName>
</protein>
<accession>A0A6A4RQJ1</accession>
<proteinExistence type="predicted"/>
<gene>
    <name evidence="2" type="ORF">F2P81_023065</name>
</gene>
<evidence type="ECO:0000256" key="1">
    <source>
        <dbReference type="SAM" id="MobiDB-lite"/>
    </source>
</evidence>
<organism evidence="2 3">
    <name type="scientific">Scophthalmus maximus</name>
    <name type="common">Turbot</name>
    <name type="synonym">Psetta maxima</name>
    <dbReference type="NCBI Taxonomy" id="52904"/>
    <lineage>
        <taxon>Eukaryota</taxon>
        <taxon>Metazoa</taxon>
        <taxon>Chordata</taxon>
        <taxon>Craniata</taxon>
        <taxon>Vertebrata</taxon>
        <taxon>Euteleostomi</taxon>
        <taxon>Actinopterygii</taxon>
        <taxon>Neopterygii</taxon>
        <taxon>Teleostei</taxon>
        <taxon>Neoteleostei</taxon>
        <taxon>Acanthomorphata</taxon>
        <taxon>Carangaria</taxon>
        <taxon>Pleuronectiformes</taxon>
        <taxon>Pleuronectoidei</taxon>
        <taxon>Scophthalmidae</taxon>
        <taxon>Scophthalmus</taxon>
    </lineage>
</organism>
<evidence type="ECO:0000313" key="3">
    <source>
        <dbReference type="Proteomes" id="UP000438429"/>
    </source>
</evidence>
<dbReference type="EMBL" id="VEVO01000021">
    <property type="protein sequence ID" value="KAF0024263.1"/>
    <property type="molecule type" value="Genomic_DNA"/>
</dbReference>
<feature type="region of interest" description="Disordered" evidence="1">
    <location>
        <begin position="61"/>
        <end position="102"/>
    </location>
</feature>
<name>A0A6A4RQJ1_SCOMX</name>
<sequence length="102" mass="11490">MKLSNCAELKTGKQPRGIAEHLLLFFPSRQSCEDRGRISIQVQLVSLIHFTETSALHVKSHHSSLKLGLNPEGPQNTGHRWGKRQHFSPPPNSKAKKPHVRI</sequence>
<reference evidence="2 3" key="1">
    <citation type="submission" date="2019-06" db="EMBL/GenBank/DDBJ databases">
        <title>Draft genomes of female and male turbot (Scophthalmus maximus).</title>
        <authorList>
            <person name="Xu H."/>
            <person name="Xu X.-W."/>
            <person name="Shao C."/>
            <person name="Chen S."/>
        </authorList>
    </citation>
    <scope>NUCLEOTIDE SEQUENCE [LARGE SCALE GENOMIC DNA]</scope>
    <source>
        <strain evidence="2">Ysfricsl-2016a</strain>
        <tissue evidence="2">Blood</tissue>
    </source>
</reference>
<dbReference type="Proteomes" id="UP000438429">
    <property type="component" value="Unassembled WGS sequence"/>
</dbReference>
<dbReference type="AlphaFoldDB" id="A0A6A4RQJ1"/>